<dbReference type="PANTHER" id="PTHR30203:SF24">
    <property type="entry name" value="BLR4935 PROTEIN"/>
    <property type="match status" value="1"/>
</dbReference>
<evidence type="ECO:0000313" key="10">
    <source>
        <dbReference type="Proteomes" id="UP000199636"/>
    </source>
</evidence>
<organism evidence="9 10">
    <name type="scientific">Pseudomonas panipatensis</name>
    <dbReference type="NCBI Taxonomy" id="428992"/>
    <lineage>
        <taxon>Bacteria</taxon>
        <taxon>Pseudomonadati</taxon>
        <taxon>Pseudomonadota</taxon>
        <taxon>Gammaproteobacteria</taxon>
        <taxon>Pseudomonadales</taxon>
        <taxon>Pseudomonadaceae</taxon>
        <taxon>Pseudomonas</taxon>
    </lineage>
</organism>
<dbReference type="PROSITE" id="PS51257">
    <property type="entry name" value="PROKAR_LIPOPROTEIN"/>
    <property type="match status" value="1"/>
</dbReference>
<evidence type="ECO:0000256" key="1">
    <source>
        <dbReference type="ARBA" id="ARBA00004442"/>
    </source>
</evidence>
<gene>
    <name evidence="9" type="ORF">SAMN05216272_10142</name>
</gene>
<protein>
    <submittedName>
        <fullName evidence="9">Outer membrane efflux protein</fullName>
    </submittedName>
</protein>
<dbReference type="GO" id="GO:0016020">
    <property type="term" value="C:membrane"/>
    <property type="evidence" value="ECO:0007669"/>
    <property type="project" value="UniProtKB-SubCell"/>
</dbReference>
<evidence type="ECO:0000256" key="5">
    <source>
        <dbReference type="ARBA" id="ARBA00023136"/>
    </source>
</evidence>
<keyword evidence="10" id="KW-1185">Reference proteome</keyword>
<evidence type="ECO:0000256" key="2">
    <source>
        <dbReference type="ARBA" id="ARBA00007613"/>
    </source>
</evidence>
<dbReference type="InterPro" id="IPR003423">
    <property type="entry name" value="OMP_efflux"/>
</dbReference>
<keyword evidence="3" id="KW-1134">Transmembrane beta strand</keyword>
<dbReference type="Proteomes" id="UP000199636">
    <property type="component" value="Unassembled WGS sequence"/>
</dbReference>
<dbReference type="EMBL" id="FNDS01000001">
    <property type="protein sequence ID" value="SDH32001.1"/>
    <property type="molecule type" value="Genomic_DNA"/>
</dbReference>
<evidence type="ECO:0000256" key="6">
    <source>
        <dbReference type="ARBA" id="ARBA00023139"/>
    </source>
</evidence>
<evidence type="ECO:0000256" key="3">
    <source>
        <dbReference type="ARBA" id="ARBA00022452"/>
    </source>
</evidence>
<evidence type="ECO:0000313" key="9">
    <source>
        <dbReference type="EMBL" id="SDH32001.1"/>
    </source>
</evidence>
<comment type="subcellular location">
    <subcellularLocation>
        <location evidence="1">Cell outer membrane</location>
    </subcellularLocation>
</comment>
<keyword evidence="6" id="KW-0564">Palmitate</keyword>
<name>A0A1G8BFV6_9PSED</name>
<accession>A0A1G8BFV6</accession>
<evidence type="ECO:0000256" key="4">
    <source>
        <dbReference type="ARBA" id="ARBA00022692"/>
    </source>
</evidence>
<dbReference type="InterPro" id="IPR010131">
    <property type="entry name" value="MdtP/NodT-like"/>
</dbReference>
<evidence type="ECO:0000256" key="8">
    <source>
        <dbReference type="ARBA" id="ARBA00023288"/>
    </source>
</evidence>
<comment type="similarity">
    <text evidence="2">Belongs to the outer membrane factor (OMF) (TC 1.B.17) family.</text>
</comment>
<dbReference type="SUPFAM" id="SSF56954">
    <property type="entry name" value="Outer membrane efflux proteins (OEP)"/>
    <property type="match status" value="1"/>
</dbReference>
<keyword evidence="8" id="KW-0449">Lipoprotein</keyword>
<dbReference type="GO" id="GO:0015562">
    <property type="term" value="F:efflux transmembrane transporter activity"/>
    <property type="evidence" value="ECO:0007669"/>
    <property type="project" value="InterPro"/>
</dbReference>
<sequence>MQKILLFGLVLLAGCATYHPEPLAPAQMLAAYETRDLNDPRLREYVTAHSGSPSSVWTADQLTLAAFYYSSELDAARAHYSASRAAVESAGERPNPTLTLPLQYTAAASKPWTYGLALDIPIETAGKRGYRIVQAQQLSSAAQLAIGQTAWQIRGRLRAALLDLFASRKREDILQRQLAVQQELLGMFEQRVRRGETAAADALQQRMALQRTESDLAAARQAGLDARSRAAAAIGIPLPALEAITPDLSAFARAAPAIPSGRARREAILNRGDLLAALNEYEASQAALQLEVARQYPDLSLGMGYSFDQGAEKYSLTPGVVSLPLFSHNQGAIAQAEAHRKEAAAKVETLQEQAINDTTAALRDFDAARQRLSLLDQLQDSQAAALDANRRAFASGEMDRVALRQSDLAASLDALARLDAQVQVQQTLLQLENALQRPLQGANTSPPIALDDRQP</sequence>
<keyword evidence="7" id="KW-0998">Cell outer membrane</keyword>
<dbReference type="PANTHER" id="PTHR30203">
    <property type="entry name" value="OUTER MEMBRANE CATION EFFLUX PROTEIN"/>
    <property type="match status" value="1"/>
</dbReference>
<reference evidence="10" key="1">
    <citation type="submission" date="2016-10" db="EMBL/GenBank/DDBJ databases">
        <authorList>
            <person name="Varghese N."/>
            <person name="Submissions S."/>
        </authorList>
    </citation>
    <scope>NUCLEOTIDE SEQUENCE [LARGE SCALE GENOMIC DNA]</scope>
    <source>
        <strain evidence="10">CCM 7469</strain>
    </source>
</reference>
<keyword evidence="5" id="KW-0472">Membrane</keyword>
<dbReference type="Pfam" id="PF02321">
    <property type="entry name" value="OEP"/>
    <property type="match status" value="2"/>
</dbReference>
<dbReference type="Gene3D" id="1.20.1600.10">
    <property type="entry name" value="Outer membrane efflux proteins (OEP)"/>
    <property type="match status" value="1"/>
</dbReference>
<evidence type="ECO:0000256" key="7">
    <source>
        <dbReference type="ARBA" id="ARBA00023237"/>
    </source>
</evidence>
<proteinExistence type="inferred from homology"/>
<keyword evidence="4" id="KW-0812">Transmembrane</keyword>
<dbReference type="AlphaFoldDB" id="A0A1G8BFV6"/>
<dbReference type="STRING" id="428992.SAMN05216272_10142"/>
<dbReference type="RefSeq" id="WP_090259599.1">
    <property type="nucleotide sequence ID" value="NZ_FNDS01000001.1"/>
</dbReference>
<dbReference type="OrthoDB" id="237412at2"/>